<proteinExistence type="predicted"/>
<evidence type="ECO:0008006" key="3">
    <source>
        <dbReference type="Google" id="ProtNLM"/>
    </source>
</evidence>
<dbReference type="OMA" id="WSDNNAG"/>
<sequence length="383" mass="43437">MKLFARLNMVVLLAISALVYMVWNLRSYHPITRAKKVWSRKTTEVIVFGDSWSTNRLELSAHRAAAPANNKLWVDTLCSEIVCDRIYDLAQSLPSHPSHRRGPVIDNDVYANRTRSLNLTSGLENIGDFGHQVDDYLAQIDLRWQDGIEGGKERTTHIFTLFFGLWELWDFVGLEEEAVLPTVVDCIASMFAQLDRLVQAKTVSPLRTTVVIPKVPDPTFFPRWIAERTSAAGIDKYGQLQRQAVVLTDLWNNVLQKQAETWNKARVVMPDFHAWMLEQLREPEIDETGPAVVSKAGPGAKFTELTRSCVNYTAPLSGDMNETQSFTMCDDPSHFLFWDDTRLSGTAHELLGKHVAEMLQNSTVANQTLYVENRKTKTDHPSF</sequence>
<reference evidence="1 2" key="1">
    <citation type="journal article" date="2014" name="BMC Genomics">
        <title>Genome sequencing of four Aureobasidium pullulans varieties: biotechnological potential, stress tolerance, and description of new species.</title>
        <authorList>
            <person name="Gostin Ar C."/>
            <person name="Ohm R.A."/>
            <person name="Kogej T."/>
            <person name="Sonjak S."/>
            <person name="Turk M."/>
            <person name="Zajc J."/>
            <person name="Zalar P."/>
            <person name="Grube M."/>
            <person name="Sun H."/>
            <person name="Han J."/>
            <person name="Sharma A."/>
            <person name="Chiniquy J."/>
            <person name="Ngan C.Y."/>
            <person name="Lipzen A."/>
            <person name="Barry K."/>
            <person name="Grigoriev I.V."/>
            <person name="Gunde-Cimerman N."/>
        </authorList>
    </citation>
    <scope>NUCLEOTIDE SEQUENCE [LARGE SCALE GENOMIC DNA]</scope>
    <source>
        <strain evidence="1 2">EXF-2481</strain>
    </source>
</reference>
<dbReference type="STRING" id="1043005.A0A074YUI7"/>
<dbReference type="EMBL" id="KL584753">
    <property type="protein sequence ID" value="KEQ97792.1"/>
    <property type="molecule type" value="Genomic_DNA"/>
</dbReference>
<evidence type="ECO:0000313" key="1">
    <source>
        <dbReference type="EMBL" id="KEQ97792.1"/>
    </source>
</evidence>
<accession>A0A074YUI7</accession>
<dbReference type="Gene3D" id="3.40.50.1110">
    <property type="entry name" value="SGNH hydrolase"/>
    <property type="match status" value="1"/>
</dbReference>
<keyword evidence="2" id="KW-1185">Reference proteome</keyword>
<evidence type="ECO:0000313" key="2">
    <source>
        <dbReference type="Proteomes" id="UP000030641"/>
    </source>
</evidence>
<dbReference type="InParanoid" id="A0A074YUI7"/>
<organism evidence="1 2">
    <name type="scientific">Aureobasidium subglaciale (strain EXF-2481)</name>
    <name type="common">Aureobasidium pullulans var. subglaciale</name>
    <dbReference type="NCBI Taxonomy" id="1043005"/>
    <lineage>
        <taxon>Eukaryota</taxon>
        <taxon>Fungi</taxon>
        <taxon>Dikarya</taxon>
        <taxon>Ascomycota</taxon>
        <taxon>Pezizomycotina</taxon>
        <taxon>Dothideomycetes</taxon>
        <taxon>Dothideomycetidae</taxon>
        <taxon>Dothideales</taxon>
        <taxon>Saccotheciaceae</taxon>
        <taxon>Aureobasidium</taxon>
    </lineage>
</organism>
<dbReference type="InterPro" id="IPR036514">
    <property type="entry name" value="SGNH_hydro_sf"/>
</dbReference>
<dbReference type="Proteomes" id="UP000030641">
    <property type="component" value="Unassembled WGS sequence"/>
</dbReference>
<dbReference type="RefSeq" id="XP_013346245.1">
    <property type="nucleotide sequence ID" value="XM_013490791.1"/>
</dbReference>
<dbReference type="GeneID" id="25363426"/>
<dbReference type="OrthoDB" id="5278722at2759"/>
<gene>
    <name evidence="1" type="ORF">AUEXF2481DRAFT_27147</name>
</gene>
<dbReference type="AlphaFoldDB" id="A0A074YUI7"/>
<dbReference type="HOGENOM" id="CLU_057575_0_0_1"/>
<protein>
    <recommendedName>
        <fullName evidence="3">Carbohydrate esterase family 16 protein</fullName>
    </recommendedName>
</protein>
<name>A0A074YUI7_AURSE</name>